<keyword evidence="1" id="KW-0812">Transmembrane</keyword>
<sequence>MADKGIPSWPKVTIRLYDAHNGEVKIAGRSHPVVDQDPRQAALALVADRAAQLGRPVKATAVEPDGTSWPLVIHPDGSVDSIAPEVGRGRGRGGKAVWPVYLAIGVALVLLAGTLTYLLVIRDRGPKEPQAVSTTLPPLPEPSIKPDIFQARPVPTGWTSSAAWTVDLMPNTTPAVSPDGKQVALITNDAKVAVLDANGKVLWQDKVNKSSKSPVFTTIDGNPVVAVVSDDYFSYWPREGATGTFIKLPSTTQVQFYGSSPLVVNKQGTFVVSGESLRPIDAAQIPREASVLLAEGQQVLVSRYYGPWWLLEPDKPPVEVKPKAPPGSNGQVERVVLASAGRVLVLWKTKGENVVPVVHNTKTGAPAAICQPTTASNAASAKWIPDPEGKVAGWGTCVISVTTNKIYTVAGLEPLSAAGGKIYGRLNTNGTIVTPGQNPKPTELNMARPWGIAGNKAIVLHENVIYALTPA</sequence>
<dbReference type="RefSeq" id="WP_380046791.1">
    <property type="nucleotide sequence ID" value="NZ_JBHLTC010000014.1"/>
</dbReference>
<dbReference type="Proteomes" id="UP001589890">
    <property type="component" value="Unassembled WGS sequence"/>
</dbReference>
<gene>
    <name evidence="2" type="ORF">ACFFGN_12665</name>
</gene>
<evidence type="ECO:0000313" key="2">
    <source>
        <dbReference type="EMBL" id="MFC0624922.1"/>
    </source>
</evidence>
<evidence type="ECO:0000313" key="3">
    <source>
        <dbReference type="Proteomes" id="UP001589890"/>
    </source>
</evidence>
<keyword evidence="1" id="KW-1133">Transmembrane helix</keyword>
<dbReference type="SUPFAM" id="SSF63829">
    <property type="entry name" value="Calcium-dependent phosphotriesterase"/>
    <property type="match status" value="1"/>
</dbReference>
<name>A0ABV6QMT6_9ACTN</name>
<reference evidence="2 3" key="1">
    <citation type="submission" date="2024-09" db="EMBL/GenBank/DDBJ databases">
        <authorList>
            <person name="Sun Q."/>
            <person name="Mori K."/>
        </authorList>
    </citation>
    <scope>NUCLEOTIDE SEQUENCE [LARGE SCALE GENOMIC DNA]</scope>
    <source>
        <strain evidence="2 3">CGMCC 1.15906</strain>
    </source>
</reference>
<protein>
    <submittedName>
        <fullName evidence="2">Uncharacterized protein</fullName>
    </submittedName>
</protein>
<keyword evidence="1" id="KW-0472">Membrane</keyword>
<organism evidence="2 3">
    <name type="scientific">Kribbella deserti</name>
    <dbReference type="NCBI Taxonomy" id="1926257"/>
    <lineage>
        <taxon>Bacteria</taxon>
        <taxon>Bacillati</taxon>
        <taxon>Actinomycetota</taxon>
        <taxon>Actinomycetes</taxon>
        <taxon>Propionibacteriales</taxon>
        <taxon>Kribbellaceae</taxon>
        <taxon>Kribbella</taxon>
    </lineage>
</organism>
<dbReference type="EMBL" id="JBHLTC010000014">
    <property type="protein sequence ID" value="MFC0624922.1"/>
    <property type="molecule type" value="Genomic_DNA"/>
</dbReference>
<accession>A0ABV6QMT6</accession>
<feature type="transmembrane region" description="Helical" evidence="1">
    <location>
        <begin position="98"/>
        <end position="120"/>
    </location>
</feature>
<proteinExistence type="predicted"/>
<keyword evidence="3" id="KW-1185">Reference proteome</keyword>
<evidence type="ECO:0000256" key="1">
    <source>
        <dbReference type="SAM" id="Phobius"/>
    </source>
</evidence>
<comment type="caution">
    <text evidence="2">The sequence shown here is derived from an EMBL/GenBank/DDBJ whole genome shotgun (WGS) entry which is preliminary data.</text>
</comment>